<feature type="transmembrane region" description="Helical" evidence="1">
    <location>
        <begin position="51"/>
        <end position="71"/>
    </location>
</feature>
<dbReference type="InterPro" id="IPR026870">
    <property type="entry name" value="Zinc_ribbon_dom"/>
</dbReference>
<evidence type="ECO:0000256" key="1">
    <source>
        <dbReference type="SAM" id="Phobius"/>
    </source>
</evidence>
<keyword evidence="1" id="KW-1133">Transmembrane helix</keyword>
<dbReference type="EMBL" id="JAHLDV010000027">
    <property type="protein sequence ID" value="MBU3160472.1"/>
    <property type="molecule type" value="Genomic_DNA"/>
</dbReference>
<dbReference type="Pfam" id="PF19092">
    <property type="entry name" value="DUF5780"/>
    <property type="match status" value="1"/>
</dbReference>
<evidence type="ECO:0000259" key="3">
    <source>
        <dbReference type="Pfam" id="PF19092"/>
    </source>
</evidence>
<keyword evidence="1" id="KW-0472">Membrane</keyword>
<proteinExistence type="predicted"/>
<gene>
    <name evidence="4" type="ORF">KPL37_12025</name>
</gene>
<comment type="caution">
    <text evidence="4">The sequence shown here is derived from an EMBL/GenBank/DDBJ whole genome shotgun (WGS) entry which is preliminary data.</text>
</comment>
<dbReference type="RefSeq" id="WP_216149671.1">
    <property type="nucleotide sequence ID" value="NZ_JAHLDV010000027.1"/>
</dbReference>
<dbReference type="Pfam" id="PF13240">
    <property type="entry name" value="Zn_Ribbon_1"/>
    <property type="match status" value="1"/>
</dbReference>
<keyword evidence="1" id="KW-0812">Transmembrane</keyword>
<keyword evidence="5" id="KW-1185">Reference proteome</keyword>
<feature type="domain" description="Zinc-ribbon" evidence="2">
    <location>
        <begin position="3"/>
        <end position="24"/>
    </location>
</feature>
<protein>
    <submittedName>
        <fullName evidence="4">Zinc-ribbon domain-containing protein</fullName>
    </submittedName>
</protein>
<name>A0ABS6BU84_9CLOT</name>
<accession>A0ABS6BU84</accession>
<feature type="domain" description="DUF5780" evidence="3">
    <location>
        <begin position="297"/>
        <end position="401"/>
    </location>
</feature>
<evidence type="ECO:0000313" key="4">
    <source>
        <dbReference type="EMBL" id="MBU3160472.1"/>
    </source>
</evidence>
<evidence type="ECO:0000259" key="2">
    <source>
        <dbReference type="Pfam" id="PF13240"/>
    </source>
</evidence>
<sequence>MVCPKCGSENKEESLFCNNCGAELSQNNKKQGNQLINIIVKIKSFSNKKKSIIACSVLVIIICMVTGIIYFNNPISKFKSDIKNNKQAEAVKIYDDKIRGNFDRENNINIFLKDEITKIEKLFVNDEIDYVKVNSKLKIIKETGLVSSEVNNSITKTNNLNNSRIAFEKGEEFIKNKDFINAIKEYKSVISDDKNYESAKVQIKNNEKQYKNQVLKSVENFANNKEYEKVVGVLSEAITILPNDTDLTAKTSVYEKLEATKVEAERKQKMEGFIRKQEVDVLSCNVVSDYFNLNDEAKVIVKNKTNKVIKKYSVGILMYDSNGYPLESGTLAGENQLFQGKVDSANIQPGQSFGEDYVWNLYTDYGTINKIIACVIEVEYYDGSKWTNDYYDYWKEEHLGKQLK</sequence>
<dbReference type="InterPro" id="IPR043939">
    <property type="entry name" value="DUF5780"/>
</dbReference>
<evidence type="ECO:0000313" key="5">
    <source>
        <dbReference type="Proteomes" id="UP000776252"/>
    </source>
</evidence>
<dbReference type="Proteomes" id="UP000776252">
    <property type="component" value="Unassembled WGS sequence"/>
</dbReference>
<organism evidence="4 5">
    <name type="scientific">Clostridium frigoris</name>
    <dbReference type="NCBI Taxonomy" id="205327"/>
    <lineage>
        <taxon>Bacteria</taxon>
        <taxon>Bacillati</taxon>
        <taxon>Bacillota</taxon>
        <taxon>Clostridia</taxon>
        <taxon>Eubacteriales</taxon>
        <taxon>Clostridiaceae</taxon>
        <taxon>Clostridium</taxon>
    </lineage>
</organism>
<reference evidence="4 5" key="1">
    <citation type="submission" date="2021-06" db="EMBL/GenBank/DDBJ databases">
        <title>Clostridia strains as spoilage organisms.</title>
        <authorList>
            <person name="Wambui J."/>
            <person name="Stephan R."/>
            <person name="Stevens M.J.A."/>
        </authorList>
    </citation>
    <scope>NUCLEOTIDE SEQUENCE [LARGE SCALE GENOMIC DNA]</scope>
    <source>
        <strain evidence="4 5">DSM 14204</strain>
    </source>
</reference>